<dbReference type="Pfam" id="PF00805">
    <property type="entry name" value="Pentapeptide"/>
    <property type="match status" value="3"/>
</dbReference>
<dbReference type="Gene3D" id="2.160.20.80">
    <property type="entry name" value="E3 ubiquitin-protein ligase SopA"/>
    <property type="match status" value="1"/>
</dbReference>
<keyword evidence="3" id="KW-1185">Reference proteome</keyword>
<evidence type="ECO:0008006" key="4">
    <source>
        <dbReference type="Google" id="ProtNLM"/>
    </source>
</evidence>
<evidence type="ECO:0000313" key="2">
    <source>
        <dbReference type="EMBL" id="KYC41493.1"/>
    </source>
</evidence>
<proteinExistence type="predicted"/>
<dbReference type="EMBL" id="ANNX02000020">
    <property type="protein sequence ID" value="KYC41493.1"/>
    <property type="molecule type" value="Genomic_DNA"/>
</dbReference>
<dbReference type="SUPFAM" id="SSF141571">
    <property type="entry name" value="Pentapeptide repeat-like"/>
    <property type="match status" value="1"/>
</dbReference>
<dbReference type="Proteomes" id="UP000076925">
    <property type="component" value="Unassembled WGS sequence"/>
</dbReference>
<dbReference type="AlphaFoldDB" id="A0A139XA23"/>
<gene>
    <name evidence="2" type="ORF">WA1_15630</name>
</gene>
<dbReference type="PANTHER" id="PTHR47485">
    <property type="entry name" value="THYLAKOID LUMENAL 17.4 KDA PROTEIN, CHLOROPLASTIC"/>
    <property type="match status" value="1"/>
</dbReference>
<dbReference type="InterPro" id="IPR001646">
    <property type="entry name" value="5peptide_repeat"/>
</dbReference>
<dbReference type="PANTHER" id="PTHR47485:SF1">
    <property type="entry name" value="THYLAKOID LUMENAL 17.4 KDA PROTEIN, CHLOROPLASTIC"/>
    <property type="match status" value="1"/>
</dbReference>
<accession>A0A139XA23</accession>
<name>A0A139XA23_9CYAN</name>
<evidence type="ECO:0000256" key="1">
    <source>
        <dbReference type="ARBA" id="ARBA00022737"/>
    </source>
</evidence>
<comment type="caution">
    <text evidence="2">The sequence shown here is derived from an EMBL/GenBank/DDBJ whole genome shotgun (WGS) entry which is preliminary data.</text>
</comment>
<protein>
    <recommendedName>
        <fullName evidence="4">Low-complexity protein</fullName>
    </recommendedName>
</protein>
<organism evidence="2 3">
    <name type="scientific">Scytonema hofmannii PCC 7110</name>
    <dbReference type="NCBI Taxonomy" id="128403"/>
    <lineage>
        <taxon>Bacteria</taxon>
        <taxon>Bacillati</taxon>
        <taxon>Cyanobacteriota</taxon>
        <taxon>Cyanophyceae</taxon>
        <taxon>Nostocales</taxon>
        <taxon>Scytonemataceae</taxon>
        <taxon>Scytonema</taxon>
    </lineage>
</organism>
<keyword evidence="1" id="KW-0677">Repeat</keyword>
<reference evidence="2 3" key="1">
    <citation type="journal article" date="2013" name="Genome Biol. Evol.">
        <title>Genomes of Stigonematalean cyanobacteria (subsection V) and the evolution of oxygenic photosynthesis from prokaryotes to plastids.</title>
        <authorList>
            <person name="Dagan T."/>
            <person name="Roettger M."/>
            <person name="Stucken K."/>
            <person name="Landan G."/>
            <person name="Koch R."/>
            <person name="Major P."/>
            <person name="Gould S.B."/>
            <person name="Goremykin V.V."/>
            <person name="Rippka R."/>
            <person name="Tandeau de Marsac N."/>
            <person name="Gugger M."/>
            <person name="Lockhart P.J."/>
            <person name="Allen J.F."/>
            <person name="Brune I."/>
            <person name="Maus I."/>
            <person name="Puhler A."/>
            <person name="Martin W.F."/>
        </authorList>
    </citation>
    <scope>NUCLEOTIDE SEQUENCE [LARGE SCALE GENOMIC DNA]</scope>
    <source>
        <strain evidence="2 3">PCC 7110</strain>
    </source>
</reference>
<evidence type="ECO:0000313" key="3">
    <source>
        <dbReference type="Proteomes" id="UP000076925"/>
    </source>
</evidence>
<dbReference type="OrthoDB" id="517547at2"/>
<sequence length="149" mass="16154">MEADFTGANLNGVHLANANVGLATFNRASMRQICLQYALFINGYCKDALLEEANLTGAELAGFLFFGSCLNRAVLRKVKADNTGFNRAMMVQADLQGGSFVGATFNKADLTQANLTSGDFSQADFREAKLDGVNWDDTLLKDALFDPRV</sequence>
<dbReference type="STRING" id="128403.WA1_15630"/>